<dbReference type="STRING" id="1296120.A0A1B9GZD6"/>
<organism evidence="6 7">
    <name type="scientific">Kwoniella heveanensis BCC8398</name>
    <dbReference type="NCBI Taxonomy" id="1296120"/>
    <lineage>
        <taxon>Eukaryota</taxon>
        <taxon>Fungi</taxon>
        <taxon>Dikarya</taxon>
        <taxon>Basidiomycota</taxon>
        <taxon>Agaricomycotina</taxon>
        <taxon>Tremellomycetes</taxon>
        <taxon>Tremellales</taxon>
        <taxon>Cryptococcaceae</taxon>
        <taxon>Kwoniella</taxon>
    </lineage>
</organism>
<accession>A0A1B9GZD6</accession>
<feature type="domain" description="Tr-type G" evidence="5">
    <location>
        <begin position="206"/>
        <end position="454"/>
    </location>
</feature>
<evidence type="ECO:0000313" key="7">
    <source>
        <dbReference type="Proteomes" id="UP000092666"/>
    </source>
</evidence>
<evidence type="ECO:0000256" key="3">
    <source>
        <dbReference type="ARBA" id="ARBA00023134"/>
    </source>
</evidence>
<dbReference type="EMBL" id="KI669495">
    <property type="protein sequence ID" value="OCF36377.1"/>
    <property type="molecule type" value="Genomic_DNA"/>
</dbReference>
<reference evidence="7" key="2">
    <citation type="submission" date="2013-12" db="EMBL/GenBank/DDBJ databases">
        <title>Evolution of pathogenesis and genome organization in the Tremellales.</title>
        <authorList>
            <person name="Cuomo C."/>
            <person name="Litvintseva A."/>
            <person name="Heitman J."/>
            <person name="Chen Y."/>
            <person name="Sun S."/>
            <person name="Springer D."/>
            <person name="Dromer F."/>
            <person name="Young S."/>
            <person name="Zeng Q."/>
            <person name="Chapman S."/>
            <person name="Gujja S."/>
            <person name="Saif S."/>
            <person name="Birren B."/>
        </authorList>
    </citation>
    <scope>NUCLEOTIDE SEQUENCE [LARGE SCALE GENOMIC DNA]</scope>
    <source>
        <strain evidence="7">BCC8398</strain>
    </source>
</reference>
<dbReference type="FunFam" id="2.40.30.10:FF:000014">
    <property type="entry name" value="Probable GTP-binding protein 1"/>
    <property type="match status" value="1"/>
</dbReference>
<name>A0A1B9GZD6_9TREE</name>
<dbReference type="PANTHER" id="PTHR43721">
    <property type="entry name" value="ELONGATION FACTOR TU-RELATED"/>
    <property type="match status" value="1"/>
</dbReference>
<keyword evidence="7" id="KW-1185">Reference proteome</keyword>
<feature type="region of interest" description="Disordered" evidence="4">
    <location>
        <begin position="33"/>
        <end position="61"/>
    </location>
</feature>
<dbReference type="SUPFAM" id="SSF50465">
    <property type="entry name" value="EF-Tu/eEF-1alpha/eIF2-gamma C-terminal domain"/>
    <property type="match status" value="1"/>
</dbReference>
<reference evidence="6 7" key="1">
    <citation type="submission" date="2013-07" db="EMBL/GenBank/DDBJ databases">
        <title>The Genome Sequence of Cryptococcus heveanensis BCC8398.</title>
        <authorList>
            <consortium name="The Broad Institute Genome Sequencing Platform"/>
            <person name="Cuomo C."/>
            <person name="Litvintseva A."/>
            <person name="Chen Y."/>
            <person name="Heitman J."/>
            <person name="Sun S."/>
            <person name="Springer D."/>
            <person name="Dromer F."/>
            <person name="Young S.K."/>
            <person name="Zeng Q."/>
            <person name="Gargeya S."/>
            <person name="Fitzgerald M."/>
            <person name="Abouelleil A."/>
            <person name="Alvarado L."/>
            <person name="Berlin A.M."/>
            <person name="Chapman S.B."/>
            <person name="Dewar J."/>
            <person name="Goldberg J."/>
            <person name="Griggs A."/>
            <person name="Gujja S."/>
            <person name="Hansen M."/>
            <person name="Howarth C."/>
            <person name="Imamovic A."/>
            <person name="Larimer J."/>
            <person name="McCowan C."/>
            <person name="Murphy C."/>
            <person name="Pearson M."/>
            <person name="Priest M."/>
            <person name="Roberts A."/>
            <person name="Saif S."/>
            <person name="Shea T."/>
            <person name="Sykes S."/>
            <person name="Wortman J."/>
            <person name="Nusbaum C."/>
            <person name="Birren B."/>
        </authorList>
    </citation>
    <scope>NUCLEOTIDE SEQUENCE [LARGE SCALE GENOMIC DNA]</scope>
    <source>
        <strain evidence="6 7">BCC8398</strain>
    </source>
</reference>
<evidence type="ECO:0000256" key="1">
    <source>
        <dbReference type="ARBA" id="ARBA00007249"/>
    </source>
</evidence>
<dbReference type="InterPro" id="IPR004161">
    <property type="entry name" value="EFTu-like_2"/>
</dbReference>
<dbReference type="PANTHER" id="PTHR43721:SF9">
    <property type="entry name" value="GTP-BINDING PROTEIN 1"/>
    <property type="match status" value="1"/>
</dbReference>
<dbReference type="GO" id="GO:0005525">
    <property type="term" value="F:GTP binding"/>
    <property type="evidence" value="ECO:0007669"/>
    <property type="project" value="UniProtKB-KW"/>
</dbReference>
<protein>
    <submittedName>
        <fullName evidence="6">GTP-binding protein 1</fullName>
    </submittedName>
</protein>
<comment type="similarity">
    <text evidence="1">Belongs to the TRAFAC class translation factor GTPase superfamily. Classic translation factor GTPase family. EF-Tu/EF-1A subfamily.</text>
</comment>
<dbReference type="OrthoDB" id="248233at2759"/>
<dbReference type="SUPFAM" id="SSF50447">
    <property type="entry name" value="Translation proteins"/>
    <property type="match status" value="1"/>
</dbReference>
<dbReference type="FunFam" id="3.40.50.300:FF:000091">
    <property type="entry name" value="Probable GTP-binding protein 1"/>
    <property type="match status" value="1"/>
</dbReference>
<dbReference type="AlphaFoldDB" id="A0A1B9GZD6"/>
<evidence type="ECO:0000256" key="2">
    <source>
        <dbReference type="ARBA" id="ARBA00022741"/>
    </source>
</evidence>
<keyword evidence="2" id="KW-0547">Nucleotide-binding</keyword>
<evidence type="ECO:0000313" key="6">
    <source>
        <dbReference type="EMBL" id="OCF36377.1"/>
    </source>
</evidence>
<dbReference type="InterPro" id="IPR009000">
    <property type="entry name" value="Transl_B-barrel_sf"/>
</dbReference>
<evidence type="ECO:0000256" key="4">
    <source>
        <dbReference type="SAM" id="MobiDB-lite"/>
    </source>
</evidence>
<dbReference type="Gene3D" id="2.40.30.10">
    <property type="entry name" value="Translation factors"/>
    <property type="match status" value="1"/>
</dbReference>
<dbReference type="InterPro" id="IPR000795">
    <property type="entry name" value="T_Tr_GTP-bd_dom"/>
</dbReference>
<gene>
    <name evidence="6" type="ORF">I316_01624</name>
</gene>
<keyword evidence="3" id="KW-0342">GTP-binding</keyword>
<sequence length="646" mass="69599">MTTLKSFQAEIEALAHSSHEKAIKEAREAHAAAELARHHGKLPATKKNGLPNQPAAASTVQHEIVPSEINEARKDGTNGNGLGASEEHAEKSIEDLIISEGNTDDELQSRLASSLLRGHGEYLISLGSHPSPAHRFTHPPPSADDVLPTQGNPITSPDLDKAIERLKVVCKVLSAELNELYRVDGKDGNGSGCWLVRLTPRGVEEIMEVRVAVVGNVDAGKSTTLGVLTRGGLDDGRGKARVALFRHPHEIETGRTSSVGGEILGFSPTGQPVIPTSHAADPADPHGHALAVAKREKMNWEDICKRAAKVISFIDLAGHERYFKTTLYGLSGCAPDYVMLMVGGNAGLIGMSKEHLGVALALNVPIAVCVTKIDMTPPKILEQTVNMLTKVLKSPGCRRIPVFVNSAQEAVDFDLSSFSSSTNRLCPIFMVSNVTGDNLPLLRTFLNCLPSSQSDDKYVVDAPFEFQISDVFSVPFVGTVVSGVITSGTIHANDAALLGPDSVGQFMPTAVKTIQRKRASVNSGEAGQSVSFALKRIRRNQVRKGMVLIAKTETPPKAVKRFEGMVMVLHHASTIQPKYQAMMHCGAIRQTVRIVSLDHPSGLIRTGDRAKCVFEFISHTEFIKEGQIILLREAKTKVLGVVTKVL</sequence>
<evidence type="ECO:0000259" key="5">
    <source>
        <dbReference type="PROSITE" id="PS51722"/>
    </source>
</evidence>
<dbReference type="CDD" id="cd03694">
    <property type="entry name" value="GTPBP_II"/>
    <property type="match status" value="1"/>
</dbReference>
<dbReference type="SUPFAM" id="SSF52540">
    <property type="entry name" value="P-loop containing nucleoside triphosphate hydrolases"/>
    <property type="match status" value="1"/>
</dbReference>
<dbReference type="Pfam" id="PF03144">
    <property type="entry name" value="GTP_EFTU_D2"/>
    <property type="match status" value="1"/>
</dbReference>
<dbReference type="GO" id="GO:0003924">
    <property type="term" value="F:GTPase activity"/>
    <property type="evidence" value="ECO:0007669"/>
    <property type="project" value="InterPro"/>
</dbReference>
<dbReference type="InterPro" id="IPR009001">
    <property type="entry name" value="Transl_elong_EF1A/Init_IF2_C"/>
</dbReference>
<dbReference type="CDD" id="cd04165">
    <property type="entry name" value="GTPBP1_like"/>
    <property type="match status" value="1"/>
</dbReference>
<proteinExistence type="inferred from homology"/>
<dbReference type="PROSITE" id="PS51722">
    <property type="entry name" value="G_TR_2"/>
    <property type="match status" value="1"/>
</dbReference>
<dbReference type="GO" id="GO:0003746">
    <property type="term" value="F:translation elongation factor activity"/>
    <property type="evidence" value="ECO:0007669"/>
    <property type="project" value="TreeGrafter"/>
</dbReference>
<dbReference type="Gene3D" id="3.40.50.300">
    <property type="entry name" value="P-loop containing nucleotide triphosphate hydrolases"/>
    <property type="match status" value="1"/>
</dbReference>
<dbReference type="InterPro" id="IPR035531">
    <property type="entry name" value="GTPBP1-like"/>
</dbReference>
<dbReference type="InterPro" id="IPR050055">
    <property type="entry name" value="EF-Tu_GTPase"/>
</dbReference>
<dbReference type="Proteomes" id="UP000092666">
    <property type="component" value="Unassembled WGS sequence"/>
</dbReference>
<dbReference type="CDD" id="cd03708">
    <property type="entry name" value="GTPBP_III"/>
    <property type="match status" value="1"/>
</dbReference>
<dbReference type="Pfam" id="PF00009">
    <property type="entry name" value="GTP_EFTU"/>
    <property type="match status" value="1"/>
</dbReference>
<dbReference type="InterPro" id="IPR027417">
    <property type="entry name" value="P-loop_NTPase"/>
</dbReference>